<feature type="region of interest" description="Disordered" evidence="1">
    <location>
        <begin position="355"/>
        <end position="392"/>
    </location>
</feature>
<dbReference type="EMBL" id="JAULSY010000040">
    <property type="protein sequence ID" value="KAK0669696.1"/>
    <property type="molecule type" value="Genomic_DNA"/>
</dbReference>
<evidence type="ECO:0000256" key="1">
    <source>
        <dbReference type="SAM" id="MobiDB-lite"/>
    </source>
</evidence>
<organism evidence="2 3">
    <name type="scientific">Cercophora samala</name>
    <dbReference type="NCBI Taxonomy" id="330535"/>
    <lineage>
        <taxon>Eukaryota</taxon>
        <taxon>Fungi</taxon>
        <taxon>Dikarya</taxon>
        <taxon>Ascomycota</taxon>
        <taxon>Pezizomycotina</taxon>
        <taxon>Sordariomycetes</taxon>
        <taxon>Sordariomycetidae</taxon>
        <taxon>Sordariales</taxon>
        <taxon>Lasiosphaeriaceae</taxon>
        <taxon>Cercophora</taxon>
    </lineage>
</organism>
<dbReference type="InterPro" id="IPR014756">
    <property type="entry name" value="Ig_E-set"/>
</dbReference>
<evidence type="ECO:0000313" key="2">
    <source>
        <dbReference type="EMBL" id="KAK0669696.1"/>
    </source>
</evidence>
<feature type="compositionally biased region" description="Low complexity" evidence="1">
    <location>
        <begin position="294"/>
        <end position="319"/>
    </location>
</feature>
<proteinExistence type="predicted"/>
<dbReference type="AlphaFoldDB" id="A0AA39ZET3"/>
<feature type="region of interest" description="Disordered" evidence="1">
    <location>
        <begin position="152"/>
        <end position="236"/>
    </location>
</feature>
<gene>
    <name evidence="2" type="ORF">QBC41DRAFT_274333</name>
</gene>
<dbReference type="PANTHER" id="PTHR40625:SF1">
    <property type="entry name" value="AMP-ACTIVATED PROTEIN KINASE GLYCOGEN-BINDING DOMAIN-CONTAINING PROTEIN"/>
    <property type="match status" value="1"/>
</dbReference>
<feature type="compositionally biased region" description="Basic and acidic residues" evidence="1">
    <location>
        <begin position="215"/>
        <end position="236"/>
    </location>
</feature>
<dbReference type="PANTHER" id="PTHR40625">
    <property type="entry name" value="GTP-BINDING PROTEIN ESDC-RELATED"/>
    <property type="match status" value="1"/>
</dbReference>
<comment type="caution">
    <text evidence="2">The sequence shown here is derived from an EMBL/GenBank/DDBJ whole genome shotgun (WGS) entry which is preliminary data.</text>
</comment>
<dbReference type="Proteomes" id="UP001174997">
    <property type="component" value="Unassembled WGS sequence"/>
</dbReference>
<dbReference type="InterPro" id="IPR013783">
    <property type="entry name" value="Ig-like_fold"/>
</dbReference>
<feature type="compositionally biased region" description="Low complexity" evidence="1">
    <location>
        <begin position="197"/>
        <end position="213"/>
    </location>
</feature>
<feature type="compositionally biased region" description="Acidic residues" evidence="1">
    <location>
        <begin position="376"/>
        <end position="392"/>
    </location>
</feature>
<name>A0AA39ZET3_9PEZI</name>
<feature type="region of interest" description="Disordered" evidence="1">
    <location>
        <begin position="283"/>
        <end position="338"/>
    </location>
</feature>
<reference evidence="2" key="1">
    <citation type="submission" date="2023-06" db="EMBL/GenBank/DDBJ databases">
        <title>Genome-scale phylogeny and comparative genomics of the fungal order Sordariales.</title>
        <authorList>
            <consortium name="Lawrence Berkeley National Laboratory"/>
            <person name="Hensen N."/>
            <person name="Bonometti L."/>
            <person name="Westerberg I."/>
            <person name="Brannstrom I.O."/>
            <person name="Guillou S."/>
            <person name="Cros-Aarteil S."/>
            <person name="Calhoun S."/>
            <person name="Haridas S."/>
            <person name="Kuo A."/>
            <person name="Mondo S."/>
            <person name="Pangilinan J."/>
            <person name="Riley R."/>
            <person name="Labutti K."/>
            <person name="Andreopoulos B."/>
            <person name="Lipzen A."/>
            <person name="Chen C."/>
            <person name="Yanf M."/>
            <person name="Daum C."/>
            <person name="Ng V."/>
            <person name="Clum A."/>
            <person name="Steindorff A."/>
            <person name="Ohm R."/>
            <person name="Martin F."/>
            <person name="Silar P."/>
            <person name="Natvig D."/>
            <person name="Lalanne C."/>
            <person name="Gautier V."/>
            <person name="Ament-Velasquez S.L."/>
            <person name="Kruys A."/>
            <person name="Hutchinson M.I."/>
            <person name="Powell A.J."/>
            <person name="Barry K."/>
            <person name="Miller A.N."/>
            <person name="Grigoriev I.V."/>
            <person name="Debuchy R."/>
            <person name="Gladieux P."/>
            <person name="Thoren M.H."/>
            <person name="Johannesson H."/>
        </authorList>
    </citation>
    <scope>NUCLEOTIDE SEQUENCE</scope>
    <source>
        <strain evidence="2">CBS 307.81</strain>
    </source>
</reference>
<sequence>MDPTTTLFTFMLQTHPSVQTVHLIGSWDNFNKPYTMERDSRRNKGQWRGCHNFEDIICDGDAGNAPKRSGGLKMGQTYYYYYEVNGSSEVHDPSLPSTTACPYLPGQPVNTLWIPVEQSLRKRSGSLNSLCSTDFKTMDPAAKYAKLKPAAPTIDTAAAPRRLDTAPQRMQQQHKRSARSISPGSGWSFSPRKLFSRKTSSSSLKESTLPPTTADDERATARSEGSRSRDISPESLRRFLVDDAPLEEEHQSATALAIPEDIVEENEDDDNFATSAVSEFMQYTGLSPPPQRGASPTPTITPASSSPAPAELPGSSPLPVSRFSNLPKQPSPIVPVPSAGNGILRSRFTTAAPLAVSEPQSPDSVAVPGFYHSDNDDIDAEDDDEEEADDEEKQTAAAAAAVVVVGLGSKVNKSTYSLPKTAGTADKPFESGLPVLTATGLGSGLVDDLREELGWMADFITA</sequence>
<evidence type="ECO:0000313" key="3">
    <source>
        <dbReference type="Proteomes" id="UP001174997"/>
    </source>
</evidence>
<keyword evidence="3" id="KW-1185">Reference proteome</keyword>
<dbReference type="SUPFAM" id="SSF81296">
    <property type="entry name" value="E set domains"/>
    <property type="match status" value="1"/>
</dbReference>
<protein>
    <submittedName>
        <fullName evidence="2">Uncharacterized protein</fullName>
    </submittedName>
</protein>
<dbReference type="Gene3D" id="2.60.40.10">
    <property type="entry name" value="Immunoglobulins"/>
    <property type="match status" value="1"/>
</dbReference>
<accession>A0AA39ZET3</accession>
<feature type="compositionally biased region" description="Polar residues" evidence="1">
    <location>
        <begin position="179"/>
        <end position="188"/>
    </location>
</feature>